<keyword evidence="2" id="KW-1185">Reference proteome</keyword>
<name>A0A1Y2S942_9GAMM</name>
<evidence type="ECO:0000313" key="2">
    <source>
        <dbReference type="Proteomes" id="UP000194350"/>
    </source>
</evidence>
<dbReference type="Proteomes" id="UP000194350">
    <property type="component" value="Unassembled WGS sequence"/>
</dbReference>
<organism evidence="1 2">
    <name type="scientific">Xenorhabdus vietnamensis</name>
    <dbReference type="NCBI Taxonomy" id="351656"/>
    <lineage>
        <taxon>Bacteria</taxon>
        <taxon>Pseudomonadati</taxon>
        <taxon>Pseudomonadota</taxon>
        <taxon>Gammaproteobacteria</taxon>
        <taxon>Enterobacterales</taxon>
        <taxon>Morganellaceae</taxon>
        <taxon>Xenorhabdus</taxon>
    </lineage>
</organism>
<accession>A0A1Y2S942</accession>
<dbReference type="STRING" id="351656.Xvie_03714"/>
<reference evidence="1 2" key="1">
    <citation type="submission" date="2016-10" db="EMBL/GenBank/DDBJ databases">
        <title>Systematic genetic and metabolomic analysis of Xenorhabdus and Photorhabdus spp., highlights the requirements for a dual symbiotic and pathogenic life style.</title>
        <authorList>
            <person name="Tobias N.J."/>
            <person name="Wolff H."/>
            <person name="Djahanschiri B."/>
            <person name="Pidot S.J."/>
            <person name="Stinear T.P."/>
            <person name="Ebersberger I."/>
            <person name="Bode H.B."/>
        </authorList>
    </citation>
    <scope>NUCLEOTIDE SEQUENCE [LARGE SCALE GENOMIC DNA]</scope>
    <source>
        <strain evidence="1 2">DSM 22392</strain>
    </source>
</reference>
<sequence>MLAIVERKHHKISLVKRKRPVISPCFARYLHIFAESPGDGRPHITLDNNQYSYVCTERGG</sequence>
<comment type="caution">
    <text evidence="1">The sequence shown here is derived from an EMBL/GenBank/DDBJ whole genome shotgun (WGS) entry which is preliminary data.</text>
</comment>
<proteinExistence type="predicted"/>
<dbReference type="AlphaFoldDB" id="A0A1Y2S942"/>
<protein>
    <submittedName>
        <fullName evidence="1">Uncharacterized protein</fullName>
    </submittedName>
</protein>
<evidence type="ECO:0000313" key="1">
    <source>
        <dbReference type="EMBL" id="OTA14432.1"/>
    </source>
</evidence>
<gene>
    <name evidence="1" type="ORF">Xvie_03714</name>
</gene>
<dbReference type="EMBL" id="MUBJ01000031">
    <property type="protein sequence ID" value="OTA14432.1"/>
    <property type="molecule type" value="Genomic_DNA"/>
</dbReference>